<dbReference type="KEGG" id="pchm:VFPPC_10251"/>
<dbReference type="OrthoDB" id="10261951at2759"/>
<dbReference type="GeneID" id="28852643"/>
<keyword evidence="1" id="KW-0677">Repeat</keyword>
<dbReference type="InterPro" id="IPR036770">
    <property type="entry name" value="Ankyrin_rpt-contain_sf"/>
</dbReference>
<name>A0A179F1A6_METCM</name>
<dbReference type="Proteomes" id="UP000078397">
    <property type="component" value="Unassembled WGS sequence"/>
</dbReference>
<dbReference type="SUPFAM" id="SSF48403">
    <property type="entry name" value="Ankyrin repeat"/>
    <property type="match status" value="1"/>
</dbReference>
<dbReference type="PROSITE" id="PS50088">
    <property type="entry name" value="ANK_REPEAT"/>
    <property type="match status" value="1"/>
</dbReference>
<dbReference type="SMART" id="SM00248">
    <property type="entry name" value="ANK"/>
    <property type="match status" value="9"/>
</dbReference>
<evidence type="ECO:0000256" key="2">
    <source>
        <dbReference type="ARBA" id="ARBA00023043"/>
    </source>
</evidence>
<dbReference type="Pfam" id="PF12796">
    <property type="entry name" value="Ank_2"/>
    <property type="match status" value="2"/>
</dbReference>
<dbReference type="STRING" id="1380566.A0A179F1A6"/>
<gene>
    <name evidence="5" type="ORF">VFPPC_10251</name>
</gene>
<organism evidence="5 6">
    <name type="scientific">Pochonia chlamydosporia 170</name>
    <dbReference type="NCBI Taxonomy" id="1380566"/>
    <lineage>
        <taxon>Eukaryota</taxon>
        <taxon>Fungi</taxon>
        <taxon>Dikarya</taxon>
        <taxon>Ascomycota</taxon>
        <taxon>Pezizomycotina</taxon>
        <taxon>Sordariomycetes</taxon>
        <taxon>Hypocreomycetidae</taxon>
        <taxon>Hypocreales</taxon>
        <taxon>Clavicipitaceae</taxon>
        <taxon>Pochonia</taxon>
    </lineage>
</organism>
<proteinExistence type="predicted"/>
<sequence>MKGEESQEYGVGRFRNAKFEATILHIAAKHGLVDVVEFLLANGANVNAGSSTYCYCNTKWKNVFPFREFYPLHFALVHAESRKPRELYKAAELLIQHGAYLVSAEQMAFNFLYRCGFELLDLADKTRTAAMSTSILLYALSNGSDATRICQDLLTREEIVYSEEYSHEGDTLLHGAMQHGDVNILKHVLDRYRGDYWSKNEAKQTPLHLAASKGHDEAIRLFFDRVPSRKTFPMEPDRTGNCPISYSLSSAMESESRRVDGVNLILDKTKDLTIRQYNDTGDTLLHMAVQTGDADLVSRIMRCLKTNVTGRNARGDMPIHRLAASKFDRKGAAAVIKVLIDAGCPIDSPSSGGTPLAIAIDHQNYSTAMILLEAGSGGLQSLGSQDLNNLFRKVLTDHVTSDELKHSQTLLVSHLIKLGADVEWSSSYKVGKGSITTANGPPLFLSMAAARNEHCTNVLLAAGAKVDIKVTVSQGSAGASTPGSADNAVALIPALLHCHWKRSANTDEKVDSELIRNIELLLEHSVRLDYAVNGVSTFDFACESADKGQSELLKLVLDRCSSKNLPKQVVSEAISKRKGQSSSSGKGSPEEVTLKLLEKFNSLPRRLLRQIEQKSGKTKLK</sequence>
<dbReference type="RefSeq" id="XP_018137276.1">
    <property type="nucleotide sequence ID" value="XM_018288649.1"/>
</dbReference>
<reference evidence="5 6" key="1">
    <citation type="journal article" date="2016" name="PLoS Pathog.">
        <title>Biosynthesis of antibiotic leucinostatins in bio-control fungus Purpureocillium lilacinum and their inhibition on phytophthora revealed by genome mining.</title>
        <authorList>
            <person name="Wang G."/>
            <person name="Liu Z."/>
            <person name="Lin R."/>
            <person name="Li E."/>
            <person name="Mao Z."/>
            <person name="Ling J."/>
            <person name="Yang Y."/>
            <person name="Yin W.B."/>
            <person name="Xie B."/>
        </authorList>
    </citation>
    <scope>NUCLEOTIDE SEQUENCE [LARGE SCALE GENOMIC DNA]</scope>
    <source>
        <strain evidence="5">170</strain>
    </source>
</reference>
<feature type="region of interest" description="Disordered" evidence="4">
    <location>
        <begin position="571"/>
        <end position="590"/>
    </location>
</feature>
<dbReference type="InterPro" id="IPR002110">
    <property type="entry name" value="Ankyrin_rpt"/>
</dbReference>
<dbReference type="Gene3D" id="1.25.40.20">
    <property type="entry name" value="Ankyrin repeat-containing domain"/>
    <property type="match status" value="2"/>
</dbReference>
<dbReference type="PROSITE" id="PS50297">
    <property type="entry name" value="ANK_REP_REGION"/>
    <property type="match status" value="1"/>
</dbReference>
<dbReference type="PANTHER" id="PTHR24123:SF33">
    <property type="entry name" value="PROTEIN HOS4"/>
    <property type="match status" value="1"/>
</dbReference>
<protein>
    <submittedName>
        <fullName evidence="5">Ankyrin repeats (3 copies) domain-containing protein</fullName>
    </submittedName>
</protein>
<dbReference type="Pfam" id="PF00023">
    <property type="entry name" value="Ank"/>
    <property type="match status" value="1"/>
</dbReference>
<keyword evidence="6" id="KW-1185">Reference proteome</keyword>
<comment type="caution">
    <text evidence="5">The sequence shown here is derived from an EMBL/GenBank/DDBJ whole genome shotgun (WGS) entry which is preliminary data.</text>
</comment>
<feature type="repeat" description="ANK" evidence="3">
    <location>
        <begin position="19"/>
        <end position="51"/>
    </location>
</feature>
<evidence type="ECO:0000256" key="4">
    <source>
        <dbReference type="SAM" id="MobiDB-lite"/>
    </source>
</evidence>
<accession>A0A179F1A6</accession>
<evidence type="ECO:0000256" key="3">
    <source>
        <dbReference type="PROSITE-ProRule" id="PRU00023"/>
    </source>
</evidence>
<evidence type="ECO:0000313" key="6">
    <source>
        <dbReference type="Proteomes" id="UP000078397"/>
    </source>
</evidence>
<evidence type="ECO:0000313" key="5">
    <source>
        <dbReference type="EMBL" id="OAQ59221.1"/>
    </source>
</evidence>
<keyword evidence="2 3" id="KW-0040">ANK repeat</keyword>
<dbReference type="InterPro" id="IPR051165">
    <property type="entry name" value="Multifunctional_ANK_Repeat"/>
</dbReference>
<dbReference type="EMBL" id="LSBJ02000010">
    <property type="protein sequence ID" value="OAQ59221.1"/>
    <property type="molecule type" value="Genomic_DNA"/>
</dbReference>
<dbReference type="PANTHER" id="PTHR24123">
    <property type="entry name" value="ANKYRIN REPEAT-CONTAINING"/>
    <property type="match status" value="1"/>
</dbReference>
<evidence type="ECO:0000256" key="1">
    <source>
        <dbReference type="ARBA" id="ARBA00022737"/>
    </source>
</evidence>
<dbReference type="AlphaFoldDB" id="A0A179F1A6"/>